<proteinExistence type="predicted"/>
<feature type="coiled-coil region" evidence="1">
    <location>
        <begin position="316"/>
        <end position="343"/>
    </location>
</feature>
<dbReference type="PANTHER" id="PTHR10098:SF108">
    <property type="entry name" value="TETRATRICOPEPTIDE REPEAT PROTEIN 28"/>
    <property type="match status" value="1"/>
</dbReference>
<evidence type="ECO:0000313" key="3">
    <source>
        <dbReference type="EMBL" id="HIX86659.1"/>
    </source>
</evidence>
<dbReference type="Gene3D" id="1.25.40.10">
    <property type="entry name" value="Tetratricopeptide repeat domain"/>
    <property type="match status" value="1"/>
</dbReference>
<reference evidence="3" key="1">
    <citation type="journal article" date="2021" name="PeerJ">
        <title>Extensive microbial diversity within the chicken gut microbiome revealed by metagenomics and culture.</title>
        <authorList>
            <person name="Gilroy R."/>
            <person name="Ravi A."/>
            <person name="Getino M."/>
            <person name="Pursley I."/>
            <person name="Horton D.L."/>
            <person name="Alikhan N.F."/>
            <person name="Baker D."/>
            <person name="Gharbi K."/>
            <person name="Hall N."/>
            <person name="Watson M."/>
            <person name="Adriaenssens E.M."/>
            <person name="Foster-Nyarko E."/>
            <person name="Jarju S."/>
            <person name="Secka A."/>
            <person name="Antonio M."/>
            <person name="Oren A."/>
            <person name="Chaudhuri R.R."/>
            <person name="La Ragione R."/>
            <person name="Hildebrand F."/>
            <person name="Pallen M.J."/>
        </authorList>
    </citation>
    <scope>NUCLEOTIDE SEQUENCE</scope>
    <source>
        <strain evidence="3">ChiHecec2B26-12326</strain>
    </source>
</reference>
<evidence type="ECO:0000256" key="1">
    <source>
        <dbReference type="SAM" id="Coils"/>
    </source>
</evidence>
<feature type="domain" description="CHAT" evidence="2">
    <location>
        <begin position="425"/>
        <end position="728"/>
    </location>
</feature>
<evidence type="ECO:0000313" key="4">
    <source>
        <dbReference type="Proteomes" id="UP000823847"/>
    </source>
</evidence>
<comment type="caution">
    <text evidence="3">The sequence shown here is derived from an EMBL/GenBank/DDBJ whole genome shotgun (WGS) entry which is preliminary data.</text>
</comment>
<dbReference type="SUPFAM" id="SSF48452">
    <property type="entry name" value="TPR-like"/>
    <property type="match status" value="1"/>
</dbReference>
<dbReference type="Proteomes" id="UP000823847">
    <property type="component" value="Unassembled WGS sequence"/>
</dbReference>
<keyword evidence="1" id="KW-0175">Coiled coil</keyword>
<dbReference type="AlphaFoldDB" id="A0A9D1XV71"/>
<sequence length="731" mass="83974">MGPILVILAVFLFPGITQKFNRELTENSVTRLLDDHHFNQLLWLLHTKRKTIEKMPPARRVFYHYLEAEAYSGIGEFRLAEQCYTRMVKEAKQAKGENSPEYTTALFALATFYYRLGDRPKAERLAGEVARFNDAHAMPEGFQQATTLLQTDSVPVSLIPHLSPSEIRRRTKKVRKEYGDAHPFYADALRNEILLAINDADSARLHQQVDEQCQVIRRIIQRNFPFMSGHQQTYLFLKYRDDLDRVYQIQHLMPDAEWAGHCYANALFTKGLLLRSSNRLRNALSHQDDTTTLGKYDRWLERQRKIAYLALRKGPIARMRRLIEEEKAEREEKELAARTLEWQEATSFEPLSWLDIQRCLSPREACVEFVTYPTEEERHYAALLLLPDAPRPLFIPLFGEKALTRLFSPDSLSAPLRIHALYTTDQLYSLIWEPLSAYLTDRDKVYLSPSGLLHQISFPALLSGRFPEELPYALHVVSSTREVVRFRNEAKFLPRKAALFGGIRYDADERSLRDAAREATAGERTGSTPWPPLRYSGYEIQQIQALLDSFHIPTKTFTGLTANEEAFRSLDQSDTQILHLSTHGYFLRDDSLQLAPMLRSGLVLAGGNRAWLEKDIIEGIEDGLLTADEISLTRLGGLQLTVLSACDTGLGEINHSEGVFGLQRAFKLAGARSLIISLWSVDDRVTAEFMVTFYRSWLAGKEMRQAFDDTQRTFRVKYSNPYYWAGFVWVD</sequence>
<dbReference type="Pfam" id="PF12770">
    <property type="entry name" value="CHAT"/>
    <property type="match status" value="1"/>
</dbReference>
<dbReference type="InterPro" id="IPR011990">
    <property type="entry name" value="TPR-like_helical_dom_sf"/>
</dbReference>
<reference evidence="3" key="2">
    <citation type="submission" date="2021-04" db="EMBL/GenBank/DDBJ databases">
        <authorList>
            <person name="Gilroy R."/>
        </authorList>
    </citation>
    <scope>NUCLEOTIDE SEQUENCE</scope>
    <source>
        <strain evidence="3">ChiHecec2B26-12326</strain>
    </source>
</reference>
<name>A0A9D1XV71_9BACT</name>
<protein>
    <submittedName>
        <fullName evidence="3">CHAT domain-containing protein</fullName>
    </submittedName>
</protein>
<dbReference type="InterPro" id="IPR024983">
    <property type="entry name" value="CHAT_dom"/>
</dbReference>
<gene>
    <name evidence="3" type="ORF">H9848_08665</name>
</gene>
<accession>A0A9D1XV71</accession>
<dbReference type="EMBL" id="DXEN01000065">
    <property type="protein sequence ID" value="HIX86659.1"/>
    <property type="molecule type" value="Genomic_DNA"/>
</dbReference>
<dbReference type="PANTHER" id="PTHR10098">
    <property type="entry name" value="RAPSYN-RELATED"/>
    <property type="match status" value="1"/>
</dbReference>
<evidence type="ECO:0000259" key="2">
    <source>
        <dbReference type="Pfam" id="PF12770"/>
    </source>
</evidence>
<organism evidence="3 4">
    <name type="scientific">Candidatus Parabacteroides intestinigallinarum</name>
    <dbReference type="NCBI Taxonomy" id="2838722"/>
    <lineage>
        <taxon>Bacteria</taxon>
        <taxon>Pseudomonadati</taxon>
        <taxon>Bacteroidota</taxon>
        <taxon>Bacteroidia</taxon>
        <taxon>Bacteroidales</taxon>
        <taxon>Tannerellaceae</taxon>
        <taxon>Parabacteroides</taxon>
    </lineage>
</organism>